<dbReference type="PANTHER" id="PTHR14000">
    <property type="entry name" value="FINGER CCCH DOMAIN PROTEIN, PUTATIVE (DUF3755)-RELATED"/>
    <property type="match status" value="1"/>
</dbReference>
<feature type="compositionally biased region" description="Basic residues" evidence="1">
    <location>
        <begin position="9"/>
        <end position="18"/>
    </location>
</feature>
<evidence type="ECO:0000313" key="3">
    <source>
        <dbReference type="Proteomes" id="UP001630127"/>
    </source>
</evidence>
<proteinExistence type="predicted"/>
<comment type="caution">
    <text evidence="2">The sequence shown here is derived from an EMBL/GenBank/DDBJ whole genome shotgun (WGS) entry which is preliminary data.</text>
</comment>
<dbReference type="AlphaFoldDB" id="A0ABD2YRW7"/>
<dbReference type="InterPro" id="IPR022228">
    <property type="entry name" value="DUF3755"/>
</dbReference>
<dbReference type="Pfam" id="PF12579">
    <property type="entry name" value="DUF3755"/>
    <property type="match status" value="1"/>
</dbReference>
<dbReference type="EMBL" id="JBJUIK010000012">
    <property type="protein sequence ID" value="KAL3510117.1"/>
    <property type="molecule type" value="Genomic_DNA"/>
</dbReference>
<name>A0ABD2YRW7_9GENT</name>
<organism evidence="2 3">
    <name type="scientific">Cinchona calisaya</name>
    <dbReference type="NCBI Taxonomy" id="153742"/>
    <lineage>
        <taxon>Eukaryota</taxon>
        <taxon>Viridiplantae</taxon>
        <taxon>Streptophyta</taxon>
        <taxon>Embryophyta</taxon>
        <taxon>Tracheophyta</taxon>
        <taxon>Spermatophyta</taxon>
        <taxon>Magnoliopsida</taxon>
        <taxon>eudicotyledons</taxon>
        <taxon>Gunneridae</taxon>
        <taxon>Pentapetalae</taxon>
        <taxon>asterids</taxon>
        <taxon>lamiids</taxon>
        <taxon>Gentianales</taxon>
        <taxon>Rubiaceae</taxon>
        <taxon>Cinchonoideae</taxon>
        <taxon>Cinchoneae</taxon>
        <taxon>Cinchona</taxon>
    </lineage>
</organism>
<reference evidence="2 3" key="1">
    <citation type="submission" date="2024-11" db="EMBL/GenBank/DDBJ databases">
        <title>A near-complete genome assembly of Cinchona calisaya.</title>
        <authorList>
            <person name="Lian D.C."/>
            <person name="Zhao X.W."/>
            <person name="Wei L."/>
        </authorList>
    </citation>
    <scope>NUCLEOTIDE SEQUENCE [LARGE SCALE GENOMIC DNA]</scope>
    <source>
        <tissue evidence="2">Nenye</tissue>
    </source>
</reference>
<accession>A0ABD2YRW7</accession>
<gene>
    <name evidence="2" type="ORF">ACH5RR_029518</name>
</gene>
<protein>
    <submittedName>
        <fullName evidence="2">Uncharacterized protein</fullName>
    </submittedName>
</protein>
<evidence type="ECO:0000313" key="2">
    <source>
        <dbReference type="EMBL" id="KAL3510117.1"/>
    </source>
</evidence>
<sequence>MATQSNTGFHHHGHHHHQAQAISFQSGASALENITVPGNNYYNDYHGSSHGIIINASNSLMTTAGTATGVGSIVYSGTPPPSGGAIIGCSNNNNNLGISQPASSLGSLLLETVPGLKHEAGLAVEWSVEEQYKLEEGLVKFADEPTIMKYIKIAAVLQDKTVRDVALRCRWMMDRMEACLKTNMSSASPAHMAAYTIPLQPCDQNDSTSPIPVLIGTTKHRLEENNQALARISANLTTFKLQDNVDLFLRTRSSLISILNDMRNMPGIMSQMPPLPVFINEELASSILPSSAQCMMFGSSNGIHPKQEPGC</sequence>
<evidence type="ECO:0000256" key="1">
    <source>
        <dbReference type="SAM" id="MobiDB-lite"/>
    </source>
</evidence>
<feature type="region of interest" description="Disordered" evidence="1">
    <location>
        <begin position="1"/>
        <end position="20"/>
    </location>
</feature>
<dbReference type="Proteomes" id="UP001630127">
    <property type="component" value="Unassembled WGS sequence"/>
</dbReference>
<dbReference type="PANTHER" id="PTHR14000:SF6">
    <property type="entry name" value="OS02G0631200 PROTEIN"/>
    <property type="match status" value="1"/>
</dbReference>
<keyword evidence="3" id="KW-1185">Reference proteome</keyword>